<evidence type="ECO:0000256" key="6">
    <source>
        <dbReference type="ARBA" id="ARBA00023012"/>
    </source>
</evidence>
<keyword evidence="3" id="KW-0597">Phosphoprotein</keyword>
<dbReference type="SUPFAM" id="SSF47384">
    <property type="entry name" value="Homodimeric domain of signal transducing histidine kinase"/>
    <property type="match status" value="1"/>
</dbReference>
<dbReference type="Pfam" id="PF00512">
    <property type="entry name" value="HisKA"/>
    <property type="match status" value="1"/>
</dbReference>
<feature type="transmembrane region" description="Helical" evidence="7">
    <location>
        <begin position="12"/>
        <end position="30"/>
    </location>
</feature>
<keyword evidence="6" id="KW-0902">Two-component regulatory system</keyword>
<dbReference type="SMART" id="SM00388">
    <property type="entry name" value="HisKA"/>
    <property type="match status" value="1"/>
</dbReference>
<dbReference type="Pfam" id="PF02518">
    <property type="entry name" value="HATPase_c"/>
    <property type="match status" value="1"/>
</dbReference>
<evidence type="ECO:0000256" key="4">
    <source>
        <dbReference type="ARBA" id="ARBA00022679"/>
    </source>
</evidence>
<protein>
    <recommendedName>
        <fullName evidence="2">histidine kinase</fullName>
        <ecNumber evidence="2">2.7.13.3</ecNumber>
    </recommendedName>
</protein>
<dbReference type="GO" id="GO:0004721">
    <property type="term" value="F:phosphoprotein phosphatase activity"/>
    <property type="evidence" value="ECO:0007669"/>
    <property type="project" value="TreeGrafter"/>
</dbReference>
<dbReference type="CDD" id="cd00075">
    <property type="entry name" value="HATPase"/>
    <property type="match status" value="1"/>
</dbReference>
<dbReference type="PANTHER" id="PTHR45453:SF1">
    <property type="entry name" value="PHOSPHATE REGULON SENSOR PROTEIN PHOR"/>
    <property type="match status" value="1"/>
</dbReference>
<dbReference type="InterPro" id="IPR050351">
    <property type="entry name" value="BphY/WalK/GraS-like"/>
</dbReference>
<dbReference type="FunFam" id="3.30.565.10:FF:000006">
    <property type="entry name" value="Sensor histidine kinase WalK"/>
    <property type="match status" value="1"/>
</dbReference>
<dbReference type="CDD" id="cd00082">
    <property type="entry name" value="HisKA"/>
    <property type="match status" value="1"/>
</dbReference>
<organism evidence="9">
    <name type="scientific">Flavobacterium sp. WC2409</name>
    <dbReference type="NCBI Taxonomy" id="3234139"/>
    <lineage>
        <taxon>Bacteria</taxon>
        <taxon>Pseudomonadati</taxon>
        <taxon>Bacteroidota</taxon>
        <taxon>Flavobacteriia</taxon>
        <taxon>Flavobacteriales</taxon>
        <taxon>Flavobacteriaceae</taxon>
        <taxon>Flavobacterium</taxon>
    </lineage>
</organism>
<gene>
    <name evidence="9" type="ORF">AB3G34_10535</name>
</gene>
<evidence type="ECO:0000256" key="1">
    <source>
        <dbReference type="ARBA" id="ARBA00000085"/>
    </source>
</evidence>
<dbReference type="InterPro" id="IPR036890">
    <property type="entry name" value="HATPase_C_sf"/>
</dbReference>
<evidence type="ECO:0000313" key="9">
    <source>
        <dbReference type="EMBL" id="XDU94334.1"/>
    </source>
</evidence>
<reference evidence="9" key="1">
    <citation type="submission" date="2024-07" db="EMBL/GenBank/DDBJ databases">
        <authorList>
            <person name="Biller S.J."/>
        </authorList>
    </citation>
    <scope>NUCLEOTIDE SEQUENCE</scope>
    <source>
        <strain evidence="9">WC2409</strain>
    </source>
</reference>
<dbReference type="GO" id="GO:0016036">
    <property type="term" value="P:cellular response to phosphate starvation"/>
    <property type="evidence" value="ECO:0007669"/>
    <property type="project" value="TreeGrafter"/>
</dbReference>
<dbReference type="EC" id="2.7.13.3" evidence="2"/>
<feature type="domain" description="Histidine kinase" evidence="8">
    <location>
        <begin position="230"/>
        <end position="440"/>
    </location>
</feature>
<keyword evidence="4" id="KW-0808">Transferase</keyword>
<dbReference type="Gene3D" id="3.30.565.10">
    <property type="entry name" value="Histidine kinase-like ATPase, C-terminal domain"/>
    <property type="match status" value="1"/>
</dbReference>
<dbReference type="InterPro" id="IPR003661">
    <property type="entry name" value="HisK_dim/P_dom"/>
</dbReference>
<dbReference type="RefSeq" id="WP_369752414.1">
    <property type="nucleotide sequence ID" value="NZ_CP165625.1"/>
</dbReference>
<dbReference type="InterPro" id="IPR004358">
    <property type="entry name" value="Sig_transdc_His_kin-like_C"/>
</dbReference>
<dbReference type="PROSITE" id="PS50109">
    <property type="entry name" value="HIS_KIN"/>
    <property type="match status" value="1"/>
</dbReference>
<dbReference type="GO" id="GO:0000155">
    <property type="term" value="F:phosphorelay sensor kinase activity"/>
    <property type="evidence" value="ECO:0007669"/>
    <property type="project" value="InterPro"/>
</dbReference>
<dbReference type="SMART" id="SM00387">
    <property type="entry name" value="HATPase_c"/>
    <property type="match status" value="1"/>
</dbReference>
<name>A0AB39W0Y5_9FLAO</name>
<proteinExistence type="predicted"/>
<dbReference type="SUPFAM" id="SSF55874">
    <property type="entry name" value="ATPase domain of HSP90 chaperone/DNA topoisomerase II/histidine kinase"/>
    <property type="match status" value="1"/>
</dbReference>
<dbReference type="Gene3D" id="1.10.287.130">
    <property type="match status" value="1"/>
</dbReference>
<accession>A0AB39W0Y5</accession>
<dbReference type="InterPro" id="IPR005467">
    <property type="entry name" value="His_kinase_dom"/>
</dbReference>
<evidence type="ECO:0000256" key="7">
    <source>
        <dbReference type="SAM" id="Phobius"/>
    </source>
</evidence>
<evidence type="ECO:0000256" key="3">
    <source>
        <dbReference type="ARBA" id="ARBA00022553"/>
    </source>
</evidence>
<evidence type="ECO:0000256" key="2">
    <source>
        <dbReference type="ARBA" id="ARBA00012438"/>
    </source>
</evidence>
<dbReference type="PRINTS" id="PR00344">
    <property type="entry name" value="BCTRLSENSOR"/>
</dbReference>
<dbReference type="InterPro" id="IPR003594">
    <property type="entry name" value="HATPase_dom"/>
</dbReference>
<dbReference type="EMBL" id="CP165625">
    <property type="protein sequence ID" value="XDU94334.1"/>
    <property type="molecule type" value="Genomic_DNA"/>
</dbReference>
<keyword evidence="7" id="KW-0812">Transmembrane</keyword>
<keyword evidence="7" id="KW-1133">Transmembrane helix</keyword>
<dbReference type="PANTHER" id="PTHR45453">
    <property type="entry name" value="PHOSPHATE REGULON SENSOR PROTEIN PHOR"/>
    <property type="match status" value="1"/>
</dbReference>
<sequence>MKLKHRLSLFNIVTKLFLIIILWITLPYIVKKVIYNNADDELLEKKEKFVHNLDSKEIKDFLLANDSTEVYSNFTILHKEFTQLEVSPNQKTISKDVFYNDQRKIENQEAEYRVLQHHFSYNATNYQLEIGTNIKAIDDLIVLLHYIIIITFLIVTFFTFIIDLFYVSYLLKPFNKIVTTKIALINEPEKFNHTLIHSKTSEFKDLDDALNNMMNRITDAFDKEKLFIGNVSHELLTPIAILKNRFENLIQNQSLDDIAIDKISDSLNTLDAMKKVINNLLLISRIDNKQFQTNEEINISEIITELIENLKDRIQERELSVAKNIRENFDFKGNKTLIQVMITNLITNAIKYNNPSGNITVTDSWNNKNYTLIISDTGIGMNKEQLTQIFDRFTRINFEQDGHGIGLAIVDSIAKLHQIEIQVESEINKGTSFKITFPIS</sequence>
<dbReference type="InterPro" id="IPR036097">
    <property type="entry name" value="HisK_dim/P_sf"/>
</dbReference>
<evidence type="ECO:0000256" key="5">
    <source>
        <dbReference type="ARBA" id="ARBA00022777"/>
    </source>
</evidence>
<dbReference type="GO" id="GO:0005886">
    <property type="term" value="C:plasma membrane"/>
    <property type="evidence" value="ECO:0007669"/>
    <property type="project" value="TreeGrafter"/>
</dbReference>
<comment type="catalytic activity">
    <reaction evidence="1">
        <text>ATP + protein L-histidine = ADP + protein N-phospho-L-histidine.</text>
        <dbReference type="EC" id="2.7.13.3"/>
    </reaction>
</comment>
<keyword evidence="7" id="KW-0472">Membrane</keyword>
<dbReference type="AlphaFoldDB" id="A0AB39W0Y5"/>
<evidence type="ECO:0000259" key="8">
    <source>
        <dbReference type="PROSITE" id="PS50109"/>
    </source>
</evidence>
<feature type="transmembrane region" description="Helical" evidence="7">
    <location>
        <begin position="143"/>
        <end position="167"/>
    </location>
</feature>
<keyword evidence="5 9" id="KW-0418">Kinase</keyword>